<dbReference type="EMBL" id="CAJPWZ010002734">
    <property type="protein sequence ID" value="CAG2244373.1"/>
    <property type="molecule type" value="Genomic_DNA"/>
</dbReference>
<dbReference type="PANTHER" id="PTHR34239">
    <property type="entry name" value="APPLE DOMAIN-CONTAINING PROTEIN"/>
    <property type="match status" value="1"/>
</dbReference>
<sequence length="171" mass="19815">MTTRNKDVDLKLQHLKNLLSKAACPMMYMMDMFLQKSSNQQPITIQEVQSYTVTCKGYLQMLQASFSEITFRRRSFIKGDIQPQYKALCDDTTPVTDMLFGDDIKEKIKEMDAENSVFKKVGHENQLDFINPPEGEVGRLTNLERKSAKLMVASPRHMYRTKNQNTMMVVF</sequence>
<proteinExistence type="predicted"/>
<comment type="caution">
    <text evidence="1">The sequence shown here is derived from an EMBL/GenBank/DDBJ whole genome shotgun (WGS) entry which is preliminary data.</text>
</comment>
<dbReference type="OrthoDB" id="6158597at2759"/>
<keyword evidence="2" id="KW-1185">Reference proteome</keyword>
<reference evidence="1" key="1">
    <citation type="submission" date="2021-03" db="EMBL/GenBank/DDBJ databases">
        <authorList>
            <person name="Bekaert M."/>
        </authorList>
    </citation>
    <scope>NUCLEOTIDE SEQUENCE</scope>
</reference>
<evidence type="ECO:0000313" key="1">
    <source>
        <dbReference type="EMBL" id="CAG2244373.1"/>
    </source>
</evidence>
<dbReference type="PANTHER" id="PTHR34239:SF2">
    <property type="entry name" value="TRANSPOSABLE ELEMENT P TRANSPOSASE_THAP9 CONSERVED DOMAIN-CONTAINING PROTEIN"/>
    <property type="match status" value="1"/>
</dbReference>
<accession>A0A8S3UNS2</accession>
<name>A0A8S3UNS2_MYTED</name>
<organism evidence="1 2">
    <name type="scientific">Mytilus edulis</name>
    <name type="common">Blue mussel</name>
    <dbReference type="NCBI Taxonomy" id="6550"/>
    <lineage>
        <taxon>Eukaryota</taxon>
        <taxon>Metazoa</taxon>
        <taxon>Spiralia</taxon>
        <taxon>Lophotrochozoa</taxon>
        <taxon>Mollusca</taxon>
        <taxon>Bivalvia</taxon>
        <taxon>Autobranchia</taxon>
        <taxon>Pteriomorphia</taxon>
        <taxon>Mytilida</taxon>
        <taxon>Mytiloidea</taxon>
        <taxon>Mytilidae</taxon>
        <taxon>Mytilinae</taxon>
        <taxon>Mytilus</taxon>
    </lineage>
</organism>
<dbReference type="Proteomes" id="UP000683360">
    <property type="component" value="Unassembled WGS sequence"/>
</dbReference>
<protein>
    <submittedName>
        <fullName evidence="1">Uncharacterized protein</fullName>
    </submittedName>
</protein>
<evidence type="ECO:0000313" key="2">
    <source>
        <dbReference type="Proteomes" id="UP000683360"/>
    </source>
</evidence>
<gene>
    <name evidence="1" type="ORF">MEDL_56436</name>
</gene>
<dbReference type="AlphaFoldDB" id="A0A8S3UNS2"/>